<dbReference type="Ensembl" id="ENSEBUT00000006432.1">
    <property type="protein sequence ID" value="ENSEBUP00000005985.1"/>
    <property type="gene ID" value="ENSEBUG00000004003.1"/>
</dbReference>
<name>A0A8C4NFI2_EPTBU</name>
<feature type="transmembrane region" description="Helical" evidence="6">
    <location>
        <begin position="107"/>
        <end position="131"/>
    </location>
</feature>
<sequence>MSEKSPLDKMLLLLFVVLLLHITPIVLLIIATVDSSWWNMNDNSTDLWFFHQYLKNSWIRHDLPYENADGDWIRAVQGLMILSVVFCLSSFVAFICQLFTLHKGGRFYITGILQLLACICVLCAASIYVGYFQPLMEVGVPGYSYILAWVSFPLTLFSGAIYCFLRKKE</sequence>
<evidence type="ECO:0000256" key="6">
    <source>
        <dbReference type="RuleBase" id="RU363088"/>
    </source>
</evidence>
<comment type="subcellular location">
    <subcellularLocation>
        <location evidence="1 6">Membrane</location>
        <topology evidence="1 6">Multi-pass membrane protein</topology>
    </subcellularLocation>
</comment>
<protein>
    <submittedName>
        <fullName evidence="7">Peripheral myelin protein 22a</fullName>
    </submittedName>
</protein>
<comment type="similarity">
    <text evidence="2 6">Belongs to the PMP-22/EMP/MP20 family.</text>
</comment>
<dbReference type="InterPro" id="IPR004032">
    <property type="entry name" value="PMP22_EMP_MP20"/>
</dbReference>
<dbReference type="AlphaFoldDB" id="A0A8C4NFI2"/>
<dbReference type="InterPro" id="IPR050579">
    <property type="entry name" value="PMP-22/EMP/MP20-like"/>
</dbReference>
<keyword evidence="5 6" id="KW-0472">Membrane</keyword>
<feature type="transmembrane region" description="Helical" evidence="6">
    <location>
        <begin position="143"/>
        <end position="165"/>
    </location>
</feature>
<keyword evidence="3 6" id="KW-0812">Transmembrane</keyword>
<reference evidence="7" key="2">
    <citation type="submission" date="2025-09" db="UniProtKB">
        <authorList>
            <consortium name="Ensembl"/>
        </authorList>
    </citation>
    <scope>IDENTIFICATION</scope>
</reference>
<dbReference type="InterPro" id="IPR004031">
    <property type="entry name" value="PMP22/EMP/MP20/Claudin"/>
</dbReference>
<proteinExistence type="inferred from homology"/>
<dbReference type="Pfam" id="PF00822">
    <property type="entry name" value="PMP22_Claudin"/>
    <property type="match status" value="1"/>
</dbReference>
<evidence type="ECO:0000256" key="2">
    <source>
        <dbReference type="ARBA" id="ARBA00006864"/>
    </source>
</evidence>
<reference evidence="7" key="1">
    <citation type="submission" date="2025-08" db="UniProtKB">
        <authorList>
            <consortium name="Ensembl"/>
        </authorList>
    </citation>
    <scope>IDENTIFICATION</scope>
</reference>
<accession>A0A8C4NFI2</accession>
<dbReference type="GeneTree" id="ENSGT00950000182696"/>
<feature type="transmembrane region" description="Helical" evidence="6">
    <location>
        <begin position="72"/>
        <end position="95"/>
    </location>
</feature>
<evidence type="ECO:0000256" key="1">
    <source>
        <dbReference type="ARBA" id="ARBA00004141"/>
    </source>
</evidence>
<dbReference type="GO" id="GO:0005886">
    <property type="term" value="C:plasma membrane"/>
    <property type="evidence" value="ECO:0007669"/>
    <property type="project" value="TreeGrafter"/>
</dbReference>
<dbReference type="Proteomes" id="UP000694388">
    <property type="component" value="Unplaced"/>
</dbReference>
<evidence type="ECO:0000256" key="5">
    <source>
        <dbReference type="ARBA" id="ARBA00023136"/>
    </source>
</evidence>
<evidence type="ECO:0000313" key="8">
    <source>
        <dbReference type="Proteomes" id="UP000694388"/>
    </source>
</evidence>
<feature type="transmembrane region" description="Helical" evidence="6">
    <location>
        <begin position="12"/>
        <end position="33"/>
    </location>
</feature>
<evidence type="ECO:0000256" key="3">
    <source>
        <dbReference type="ARBA" id="ARBA00022692"/>
    </source>
</evidence>
<dbReference type="OMA" id="KDLWYKC"/>
<dbReference type="PANTHER" id="PTHR10671">
    <property type="entry name" value="EPITHELIAL MEMBRANE PROTEIN-RELATED"/>
    <property type="match status" value="1"/>
</dbReference>
<dbReference type="PRINTS" id="PR01453">
    <property type="entry name" value="EPMEMFAMILY"/>
</dbReference>
<dbReference type="PANTHER" id="PTHR10671:SF108">
    <property type="entry name" value="CLAUDIN FAMILY PROTEIN-RELATED"/>
    <property type="match status" value="1"/>
</dbReference>
<keyword evidence="4 6" id="KW-1133">Transmembrane helix</keyword>
<organism evidence="7 8">
    <name type="scientific">Eptatretus burgeri</name>
    <name type="common">Inshore hagfish</name>
    <dbReference type="NCBI Taxonomy" id="7764"/>
    <lineage>
        <taxon>Eukaryota</taxon>
        <taxon>Metazoa</taxon>
        <taxon>Chordata</taxon>
        <taxon>Craniata</taxon>
        <taxon>Vertebrata</taxon>
        <taxon>Cyclostomata</taxon>
        <taxon>Myxini</taxon>
        <taxon>Myxiniformes</taxon>
        <taxon>Myxinidae</taxon>
        <taxon>Eptatretinae</taxon>
        <taxon>Eptatretus</taxon>
    </lineage>
</organism>
<evidence type="ECO:0000256" key="4">
    <source>
        <dbReference type="ARBA" id="ARBA00022989"/>
    </source>
</evidence>
<keyword evidence="8" id="KW-1185">Reference proteome</keyword>
<evidence type="ECO:0000313" key="7">
    <source>
        <dbReference type="Ensembl" id="ENSEBUP00000005985.1"/>
    </source>
</evidence>
<dbReference type="Gene3D" id="1.20.140.150">
    <property type="match status" value="1"/>
</dbReference>